<dbReference type="WBParaSite" id="ACOC_0001299501-mRNA-1">
    <property type="protein sequence ID" value="ACOC_0001299501-mRNA-1"/>
    <property type="gene ID" value="ACOC_0001299501"/>
</dbReference>
<gene>
    <name evidence="1" type="ORF">ACOC_LOCUS12996</name>
</gene>
<dbReference type="Proteomes" id="UP000267027">
    <property type="component" value="Unassembled WGS sequence"/>
</dbReference>
<dbReference type="OrthoDB" id="5794369at2759"/>
<protein>
    <submittedName>
        <fullName evidence="3">Clr2 domain-containing protein</fullName>
    </submittedName>
</protein>
<evidence type="ECO:0000313" key="2">
    <source>
        <dbReference type="Proteomes" id="UP000267027"/>
    </source>
</evidence>
<reference evidence="3" key="1">
    <citation type="submission" date="2017-02" db="UniProtKB">
        <authorList>
            <consortium name="WormBaseParasite"/>
        </authorList>
    </citation>
    <scope>IDENTIFICATION</scope>
</reference>
<evidence type="ECO:0000313" key="1">
    <source>
        <dbReference type="EMBL" id="VDM64581.1"/>
    </source>
</evidence>
<proteinExistence type="predicted"/>
<organism evidence="3">
    <name type="scientific">Angiostrongylus costaricensis</name>
    <name type="common">Nematode worm</name>
    <dbReference type="NCBI Taxonomy" id="334426"/>
    <lineage>
        <taxon>Eukaryota</taxon>
        <taxon>Metazoa</taxon>
        <taxon>Ecdysozoa</taxon>
        <taxon>Nematoda</taxon>
        <taxon>Chromadorea</taxon>
        <taxon>Rhabditida</taxon>
        <taxon>Rhabditina</taxon>
        <taxon>Rhabditomorpha</taxon>
        <taxon>Strongyloidea</taxon>
        <taxon>Metastrongylidae</taxon>
        <taxon>Angiostrongylus</taxon>
    </lineage>
</organism>
<dbReference type="EMBL" id="UYYA01005379">
    <property type="protein sequence ID" value="VDM64581.1"/>
    <property type="molecule type" value="Genomic_DNA"/>
</dbReference>
<sequence length="118" mass="13772">MPENVGYNVEVASSDDEEFEKDLLTYHRANLSMNDAYAEVILKNNRRMDEEQWKQHIFNELKATFLAEDLKLPVRLMLGVITWRGGGYMVYSGAPGRYLQHFLQENVHSMSCWTKIKV</sequence>
<name>A0A0R3Q1S9_ANGCS</name>
<evidence type="ECO:0000313" key="3">
    <source>
        <dbReference type="WBParaSite" id="ACOC_0001299501-mRNA-1"/>
    </source>
</evidence>
<reference evidence="1 2" key="2">
    <citation type="submission" date="2018-11" db="EMBL/GenBank/DDBJ databases">
        <authorList>
            <consortium name="Pathogen Informatics"/>
        </authorList>
    </citation>
    <scope>NUCLEOTIDE SEQUENCE [LARGE SCALE GENOMIC DNA]</scope>
    <source>
        <strain evidence="1 2">Costa Rica</strain>
    </source>
</reference>
<accession>A0A0R3Q1S9</accession>
<dbReference type="AlphaFoldDB" id="A0A0R3Q1S9"/>
<keyword evidence="2" id="KW-1185">Reference proteome</keyword>